<dbReference type="AlphaFoldDB" id="A0A7J9MFS6"/>
<sequence length="41" mass="4670">MFKQLKNKSELLLNTNWELLIRVSLPVSLTIIQVLKTVGST</sequence>
<dbReference type="Proteomes" id="UP000593576">
    <property type="component" value="Unassembled WGS sequence"/>
</dbReference>
<accession>A0A7J9MFS6</accession>
<reference evidence="1 2" key="1">
    <citation type="journal article" date="2019" name="Genome Biol. Evol.">
        <title>Insights into the evolution of the New World diploid cottons (Gossypium, subgenus Houzingenia) based on genome sequencing.</title>
        <authorList>
            <person name="Grover C.E."/>
            <person name="Arick M.A. 2nd"/>
            <person name="Thrash A."/>
            <person name="Conover J.L."/>
            <person name="Sanders W.S."/>
            <person name="Peterson D.G."/>
            <person name="Frelichowski J.E."/>
            <person name="Scheffler J.A."/>
            <person name="Scheffler B.E."/>
            <person name="Wendel J.F."/>
        </authorList>
    </citation>
    <scope>NUCLEOTIDE SEQUENCE [LARGE SCALE GENOMIC DNA]</scope>
    <source>
        <strain evidence="1">1</strain>
        <tissue evidence="1">Leaf</tissue>
    </source>
</reference>
<organism evidence="1 2">
    <name type="scientific">Gossypium schwendimanii</name>
    <name type="common">Cotton</name>
    <dbReference type="NCBI Taxonomy" id="34291"/>
    <lineage>
        <taxon>Eukaryota</taxon>
        <taxon>Viridiplantae</taxon>
        <taxon>Streptophyta</taxon>
        <taxon>Embryophyta</taxon>
        <taxon>Tracheophyta</taxon>
        <taxon>Spermatophyta</taxon>
        <taxon>Magnoliopsida</taxon>
        <taxon>eudicotyledons</taxon>
        <taxon>Gunneridae</taxon>
        <taxon>Pentapetalae</taxon>
        <taxon>rosids</taxon>
        <taxon>malvids</taxon>
        <taxon>Malvales</taxon>
        <taxon>Malvaceae</taxon>
        <taxon>Malvoideae</taxon>
        <taxon>Gossypium</taxon>
    </lineage>
</organism>
<keyword evidence="2" id="KW-1185">Reference proteome</keyword>
<proteinExistence type="predicted"/>
<evidence type="ECO:0000313" key="1">
    <source>
        <dbReference type="EMBL" id="MBA0869922.1"/>
    </source>
</evidence>
<protein>
    <submittedName>
        <fullName evidence="1">Uncharacterized protein</fullName>
    </submittedName>
</protein>
<gene>
    <name evidence="1" type="ORF">Goshw_005242</name>
</gene>
<name>A0A7J9MFS6_GOSSC</name>
<dbReference type="EMBL" id="JABFAF010000011">
    <property type="protein sequence ID" value="MBA0869922.1"/>
    <property type="molecule type" value="Genomic_DNA"/>
</dbReference>
<evidence type="ECO:0000313" key="2">
    <source>
        <dbReference type="Proteomes" id="UP000593576"/>
    </source>
</evidence>
<comment type="caution">
    <text evidence="1">The sequence shown here is derived from an EMBL/GenBank/DDBJ whole genome shotgun (WGS) entry which is preliminary data.</text>
</comment>